<dbReference type="GO" id="GO:0045893">
    <property type="term" value="P:positive regulation of DNA-templated transcription"/>
    <property type="evidence" value="ECO:0007669"/>
    <property type="project" value="TreeGrafter"/>
</dbReference>
<dbReference type="InterPro" id="IPR045224">
    <property type="entry name" value="HDZip_class_I_plant"/>
</dbReference>
<feature type="coiled-coil region" evidence="11">
    <location>
        <begin position="96"/>
        <end position="151"/>
    </location>
</feature>
<keyword evidence="4 8" id="KW-0371">Homeobox</keyword>
<feature type="DNA-binding region" description="Homeobox" evidence="8">
    <location>
        <begin position="46"/>
        <end position="105"/>
    </location>
</feature>
<dbReference type="PANTHER" id="PTHR24326:SF527">
    <property type="entry name" value="HOMEOBOX-LEUCINE ZIPPER PROTEIN ATHB-40"/>
    <property type="match status" value="1"/>
</dbReference>
<dbReference type="InterPro" id="IPR009057">
    <property type="entry name" value="Homeodomain-like_sf"/>
</dbReference>
<dbReference type="Gene3D" id="1.10.10.60">
    <property type="entry name" value="Homeodomain-like"/>
    <property type="match status" value="1"/>
</dbReference>
<organism evidence="14 15">
    <name type="scientific">Elaeis guineensis var. tenera</name>
    <name type="common">Oil palm</name>
    <dbReference type="NCBI Taxonomy" id="51953"/>
    <lineage>
        <taxon>Eukaryota</taxon>
        <taxon>Viridiplantae</taxon>
        <taxon>Streptophyta</taxon>
        <taxon>Embryophyta</taxon>
        <taxon>Tracheophyta</taxon>
        <taxon>Spermatophyta</taxon>
        <taxon>Magnoliopsida</taxon>
        <taxon>Liliopsida</taxon>
        <taxon>Arecaceae</taxon>
        <taxon>Arecoideae</taxon>
        <taxon>Cocoseae</taxon>
        <taxon>Elaeidinae</taxon>
        <taxon>Elaeis</taxon>
    </lineage>
</organism>
<dbReference type="InterPro" id="IPR001356">
    <property type="entry name" value="HD"/>
</dbReference>
<sequence>MTKAIPSQVEEELASLMNFGMHSQRTEGETRTRRRRRKPKANGAEGEARKRRLTDAQVEFLEMSFGKERKLESGRKVHLAGEIGLDPKQVAVWFQNRRARHKNKQLEEEYLKLKSAHDAIVVEKCHLENEVLKLKEKLSKAEESIRKLSETVNGACGGGGGGSGGGGESGGSPTSSFSTVTYHPLVGEFGVDGEVDFMYIPEYYFSNYMDWGNPYGIL</sequence>
<evidence type="ECO:0000256" key="8">
    <source>
        <dbReference type="PROSITE-ProRule" id="PRU00108"/>
    </source>
</evidence>
<gene>
    <name evidence="15" type="primary">LOC105060963</name>
</gene>
<evidence type="ECO:0000256" key="4">
    <source>
        <dbReference type="ARBA" id="ARBA00023155"/>
    </source>
</evidence>
<keyword evidence="2 10" id="KW-0805">Transcription regulation</keyword>
<protein>
    <recommendedName>
        <fullName evidence="10">Homeobox-leucine zipper protein</fullName>
    </recommendedName>
    <alternativeName>
        <fullName evidence="10">HD-ZIP protein</fullName>
    </alternativeName>
    <alternativeName>
        <fullName evidence="10">Homeodomain transcription factor</fullName>
    </alternativeName>
</protein>
<keyword evidence="3 8" id="KW-0238">DNA-binding</keyword>
<accession>A0A6I9SGZ8</accession>
<evidence type="ECO:0000313" key="14">
    <source>
        <dbReference type="Proteomes" id="UP000504607"/>
    </source>
</evidence>
<comment type="similarity">
    <text evidence="7 10">Belongs to the HD-ZIP homeobox family. Class I subfamily.</text>
</comment>
<dbReference type="Proteomes" id="UP000504607">
    <property type="component" value="Unplaced"/>
</dbReference>
<dbReference type="GO" id="GO:0005634">
    <property type="term" value="C:nucleus"/>
    <property type="evidence" value="ECO:0007669"/>
    <property type="project" value="UniProtKB-SubCell"/>
</dbReference>
<dbReference type="SUPFAM" id="SSF46689">
    <property type="entry name" value="Homeodomain-like"/>
    <property type="match status" value="1"/>
</dbReference>
<evidence type="ECO:0000256" key="12">
    <source>
        <dbReference type="SAM" id="MobiDB-lite"/>
    </source>
</evidence>
<evidence type="ECO:0000256" key="9">
    <source>
        <dbReference type="RuleBase" id="RU000682"/>
    </source>
</evidence>
<dbReference type="InterPro" id="IPR000047">
    <property type="entry name" value="HTH_motif"/>
</dbReference>
<evidence type="ECO:0000256" key="6">
    <source>
        <dbReference type="ARBA" id="ARBA00023242"/>
    </source>
</evidence>
<dbReference type="GO" id="GO:0000981">
    <property type="term" value="F:DNA-binding transcription factor activity, RNA polymerase II-specific"/>
    <property type="evidence" value="ECO:0007669"/>
    <property type="project" value="UniProtKB-UniRule"/>
</dbReference>
<evidence type="ECO:0000256" key="5">
    <source>
        <dbReference type="ARBA" id="ARBA00023163"/>
    </source>
</evidence>
<reference evidence="15" key="1">
    <citation type="submission" date="2025-08" db="UniProtKB">
        <authorList>
            <consortium name="RefSeq"/>
        </authorList>
    </citation>
    <scope>IDENTIFICATION</scope>
</reference>
<comment type="function">
    <text evidence="10">Transcription factor.</text>
</comment>
<keyword evidence="5 10" id="KW-0804">Transcription</keyword>
<dbReference type="GO" id="GO:0043565">
    <property type="term" value="F:sequence-specific DNA binding"/>
    <property type="evidence" value="ECO:0007669"/>
    <property type="project" value="TreeGrafter"/>
</dbReference>
<evidence type="ECO:0000313" key="15">
    <source>
        <dbReference type="RefSeq" id="XP_010943164.1"/>
    </source>
</evidence>
<proteinExistence type="inferred from homology"/>
<evidence type="ECO:0000256" key="10">
    <source>
        <dbReference type="RuleBase" id="RU369038"/>
    </source>
</evidence>
<keyword evidence="6 8" id="KW-0539">Nucleus</keyword>
<dbReference type="PANTHER" id="PTHR24326">
    <property type="entry name" value="HOMEOBOX-LEUCINE ZIPPER PROTEIN"/>
    <property type="match status" value="1"/>
</dbReference>
<dbReference type="KEGG" id="egu:105060963"/>
<dbReference type="OrthoDB" id="6159439at2759"/>
<dbReference type="InParanoid" id="A0A6I9SGZ8"/>
<dbReference type="PROSITE" id="PS50071">
    <property type="entry name" value="HOMEOBOX_2"/>
    <property type="match status" value="1"/>
</dbReference>
<evidence type="ECO:0000256" key="2">
    <source>
        <dbReference type="ARBA" id="ARBA00023015"/>
    </source>
</evidence>
<dbReference type="FunFam" id="1.10.10.60:FF:000241">
    <property type="entry name" value="homeobox-leucine zipper protein ATHB-40"/>
    <property type="match status" value="1"/>
</dbReference>
<keyword evidence="11" id="KW-0175">Coiled coil</keyword>
<dbReference type="GeneID" id="105060963"/>
<feature type="region of interest" description="Disordered" evidence="12">
    <location>
        <begin position="156"/>
        <end position="175"/>
    </location>
</feature>
<evidence type="ECO:0000256" key="1">
    <source>
        <dbReference type="ARBA" id="ARBA00004123"/>
    </source>
</evidence>
<dbReference type="Pfam" id="PF00046">
    <property type="entry name" value="Homeodomain"/>
    <property type="match status" value="1"/>
</dbReference>
<dbReference type="SMART" id="SM00389">
    <property type="entry name" value="HOX"/>
    <property type="match status" value="1"/>
</dbReference>
<comment type="subcellular location">
    <subcellularLocation>
        <location evidence="1 8 9">Nucleus</location>
    </subcellularLocation>
</comment>
<evidence type="ECO:0000256" key="11">
    <source>
        <dbReference type="SAM" id="Coils"/>
    </source>
</evidence>
<keyword evidence="14" id="KW-1185">Reference proteome</keyword>
<feature type="compositionally biased region" description="Gly residues" evidence="12">
    <location>
        <begin position="156"/>
        <end position="170"/>
    </location>
</feature>
<evidence type="ECO:0000256" key="7">
    <source>
        <dbReference type="ARBA" id="ARBA00025748"/>
    </source>
</evidence>
<dbReference type="PROSITE" id="PS00027">
    <property type="entry name" value="HOMEOBOX_1"/>
    <property type="match status" value="1"/>
</dbReference>
<dbReference type="PRINTS" id="PR00031">
    <property type="entry name" value="HTHREPRESSR"/>
</dbReference>
<feature type="region of interest" description="Disordered" evidence="12">
    <location>
        <begin position="16"/>
        <end position="51"/>
    </location>
</feature>
<dbReference type="GO" id="GO:0009725">
    <property type="term" value="P:response to hormone"/>
    <property type="evidence" value="ECO:0007669"/>
    <property type="project" value="UniProtKB-ARBA"/>
</dbReference>
<dbReference type="RefSeq" id="XP_010943164.1">
    <property type="nucleotide sequence ID" value="XM_010944862.2"/>
</dbReference>
<dbReference type="CDD" id="cd00086">
    <property type="entry name" value="homeodomain"/>
    <property type="match status" value="1"/>
</dbReference>
<evidence type="ECO:0000256" key="3">
    <source>
        <dbReference type="ARBA" id="ARBA00023125"/>
    </source>
</evidence>
<feature type="domain" description="Homeobox" evidence="13">
    <location>
        <begin position="44"/>
        <end position="104"/>
    </location>
</feature>
<dbReference type="InterPro" id="IPR017970">
    <property type="entry name" value="Homeobox_CS"/>
</dbReference>
<dbReference type="FunCoup" id="A0A6I9SGZ8">
    <property type="interactions" value="207"/>
</dbReference>
<name>A0A6I9SGZ8_ELAGV</name>
<evidence type="ECO:0000259" key="13">
    <source>
        <dbReference type="PROSITE" id="PS50071"/>
    </source>
</evidence>
<dbReference type="AlphaFoldDB" id="A0A6I9SGZ8"/>